<comment type="similarity">
    <text evidence="1">Belongs to the PRORSD1 family.</text>
</comment>
<protein>
    <submittedName>
        <fullName evidence="3">DNA-binding protein</fullName>
    </submittedName>
</protein>
<accession>A0A8B2NYW4</accession>
<dbReference type="AlphaFoldDB" id="A0A8B2NYW4"/>
<evidence type="ECO:0000259" key="2">
    <source>
        <dbReference type="Pfam" id="PF04073"/>
    </source>
</evidence>
<dbReference type="PANTHER" id="PTHR31423:SF3">
    <property type="entry name" value="PROLYL-TRNA SYNTHETASE ASSOCIATED DOMAIN-CONTAINING PROTEIN 1-RELATED"/>
    <property type="match status" value="1"/>
</dbReference>
<reference evidence="3 4" key="1">
    <citation type="submission" date="2018-05" db="EMBL/GenBank/DDBJ databases">
        <title>Acuticoccus sediminis sp. nov., isolated from deep-sea sediment of Indian Ocean.</title>
        <authorList>
            <person name="Liu X."/>
            <person name="Lai Q."/>
            <person name="Du Y."/>
            <person name="Sun F."/>
            <person name="Zhang X."/>
            <person name="Wang S."/>
            <person name="Shao Z."/>
        </authorList>
    </citation>
    <scope>NUCLEOTIDE SEQUENCE [LARGE SCALE GENOMIC DNA]</scope>
    <source>
        <strain evidence="3 4">PTG4-2</strain>
    </source>
</reference>
<dbReference type="CDD" id="cd04335">
    <property type="entry name" value="PrdX_deacylase"/>
    <property type="match status" value="1"/>
</dbReference>
<dbReference type="FunFam" id="3.90.960.10:FF:000005">
    <property type="entry name" value="Putative prolyl-tRNA synthetase"/>
    <property type="match status" value="1"/>
</dbReference>
<name>A0A8B2NYW4_9HYPH</name>
<dbReference type="GO" id="GO:0003677">
    <property type="term" value="F:DNA binding"/>
    <property type="evidence" value="ECO:0007669"/>
    <property type="project" value="UniProtKB-KW"/>
</dbReference>
<dbReference type="Proteomes" id="UP000249590">
    <property type="component" value="Unassembled WGS sequence"/>
</dbReference>
<dbReference type="EMBL" id="QHHQ01000001">
    <property type="protein sequence ID" value="RAI03345.1"/>
    <property type="molecule type" value="Genomic_DNA"/>
</dbReference>
<dbReference type="Pfam" id="PF04073">
    <property type="entry name" value="tRNA_edit"/>
    <property type="match status" value="1"/>
</dbReference>
<sequence length="178" mass="18676">MSAGDAPAAPRGFDRLAEAFSALGIDPPTVEHEAAFTVGDAVELRGTIDGLHTKNLFLKDKKGKYFLVTAPEDASIDLKRIHTVLGAKGRVSFGSAEAMVAMLGVTPGSVTPLALINDDAGEVACVFHEALDAADLINVHPLRNTATVTLARDDLFEILRRSGHEPAVLALPAPDQAA</sequence>
<dbReference type="SUPFAM" id="SSF55826">
    <property type="entry name" value="YbaK/ProRS associated domain"/>
    <property type="match status" value="1"/>
</dbReference>
<gene>
    <name evidence="3" type="ORF">DLJ53_02165</name>
</gene>
<dbReference type="InterPro" id="IPR040285">
    <property type="entry name" value="ProX/PRXD1"/>
</dbReference>
<dbReference type="InterPro" id="IPR036754">
    <property type="entry name" value="YbaK/aa-tRNA-synt-asso_dom_sf"/>
</dbReference>
<evidence type="ECO:0000313" key="3">
    <source>
        <dbReference type="EMBL" id="RAI03345.1"/>
    </source>
</evidence>
<evidence type="ECO:0000313" key="4">
    <source>
        <dbReference type="Proteomes" id="UP000249590"/>
    </source>
</evidence>
<dbReference type="GO" id="GO:0002161">
    <property type="term" value="F:aminoacyl-tRNA deacylase activity"/>
    <property type="evidence" value="ECO:0007669"/>
    <property type="project" value="InterPro"/>
</dbReference>
<evidence type="ECO:0000256" key="1">
    <source>
        <dbReference type="ARBA" id="ARBA00010201"/>
    </source>
</evidence>
<keyword evidence="3" id="KW-0238">DNA-binding</keyword>
<organism evidence="3 4">
    <name type="scientific">Acuticoccus sediminis</name>
    <dbReference type="NCBI Taxonomy" id="2184697"/>
    <lineage>
        <taxon>Bacteria</taxon>
        <taxon>Pseudomonadati</taxon>
        <taxon>Pseudomonadota</taxon>
        <taxon>Alphaproteobacteria</taxon>
        <taxon>Hyphomicrobiales</taxon>
        <taxon>Amorphaceae</taxon>
        <taxon>Acuticoccus</taxon>
    </lineage>
</organism>
<dbReference type="PANTHER" id="PTHR31423">
    <property type="entry name" value="YBAK DOMAIN-CONTAINING PROTEIN"/>
    <property type="match status" value="1"/>
</dbReference>
<dbReference type="RefSeq" id="WP_111341939.1">
    <property type="nucleotide sequence ID" value="NZ_JAIWKD010000001.1"/>
</dbReference>
<keyword evidence="4" id="KW-1185">Reference proteome</keyword>
<dbReference type="Gene3D" id="3.90.960.10">
    <property type="entry name" value="YbaK/aminoacyl-tRNA synthetase-associated domain"/>
    <property type="match status" value="1"/>
</dbReference>
<dbReference type="InterPro" id="IPR007214">
    <property type="entry name" value="YbaK/aa-tRNA-synth-assoc-dom"/>
</dbReference>
<proteinExistence type="inferred from homology"/>
<comment type="caution">
    <text evidence="3">The sequence shown here is derived from an EMBL/GenBank/DDBJ whole genome shotgun (WGS) entry which is preliminary data.</text>
</comment>
<dbReference type="OrthoDB" id="5145315at2"/>
<feature type="domain" description="YbaK/aminoacyl-tRNA synthetase-associated" evidence="2">
    <location>
        <begin position="32"/>
        <end position="156"/>
    </location>
</feature>